<dbReference type="PANTHER" id="PTHR10587">
    <property type="entry name" value="GLYCOSYL TRANSFERASE-RELATED"/>
    <property type="match status" value="1"/>
</dbReference>
<dbReference type="PROSITE" id="PS51677">
    <property type="entry name" value="NODB"/>
    <property type="match status" value="1"/>
</dbReference>
<dbReference type="InterPro" id="IPR050248">
    <property type="entry name" value="Polysacc_deacetylase_ArnD"/>
</dbReference>
<evidence type="ECO:0000313" key="3">
    <source>
        <dbReference type="Proteomes" id="UP000009047"/>
    </source>
</evidence>
<dbReference type="AlphaFoldDB" id="E1QIE4"/>
<reference evidence="2 3" key="1">
    <citation type="journal article" date="2010" name="Stand. Genomic Sci.">
        <title>Complete genome sequence of Desulfarculus baarsii type strain (2st14).</title>
        <authorList>
            <person name="Sun H."/>
            <person name="Spring S."/>
            <person name="Lapidus A."/>
            <person name="Davenport K."/>
            <person name="Del Rio T.G."/>
            <person name="Tice H."/>
            <person name="Nolan M."/>
            <person name="Copeland A."/>
            <person name="Cheng J.F."/>
            <person name="Lucas S."/>
            <person name="Tapia R."/>
            <person name="Goodwin L."/>
            <person name="Pitluck S."/>
            <person name="Ivanova N."/>
            <person name="Pagani I."/>
            <person name="Mavromatis K."/>
            <person name="Ovchinnikova G."/>
            <person name="Pati A."/>
            <person name="Chen A."/>
            <person name="Palaniappan K."/>
            <person name="Hauser L."/>
            <person name="Chang Y.J."/>
            <person name="Jeffries C.D."/>
            <person name="Detter J.C."/>
            <person name="Han C."/>
            <person name="Rohde M."/>
            <person name="Brambilla E."/>
            <person name="Goker M."/>
            <person name="Woyke T."/>
            <person name="Bristow J."/>
            <person name="Eisen J.A."/>
            <person name="Markowitz V."/>
            <person name="Hugenholtz P."/>
            <person name="Kyrpides N.C."/>
            <person name="Klenk H.P."/>
            <person name="Land M."/>
        </authorList>
    </citation>
    <scope>NUCLEOTIDE SEQUENCE [LARGE SCALE GENOMIC DNA]</scope>
    <source>
        <strain evidence="3">ATCC 33931 / DSM 2075 / LMG 7858 / VKM B-1802 / 2st14</strain>
    </source>
</reference>
<name>E1QIE4_DESB2</name>
<gene>
    <name evidence="2" type="ordered locus">Deba_2096</name>
</gene>
<dbReference type="Pfam" id="PF01522">
    <property type="entry name" value="Polysacc_deac_1"/>
    <property type="match status" value="1"/>
</dbReference>
<dbReference type="SUPFAM" id="SSF88713">
    <property type="entry name" value="Glycoside hydrolase/deacetylase"/>
    <property type="match status" value="1"/>
</dbReference>
<dbReference type="Proteomes" id="UP000009047">
    <property type="component" value="Chromosome"/>
</dbReference>
<sequence length="318" mass="34317">MAELMTMAARRPQGPLVALKVDVDTKIGMVEGVPRLMAILRRFGLKASFYLSVGPDHSGRALKRLFRPGFLRKQLNSGAAVAYGPVTMLYGLVLPGPIIARQAPELFGLLLAQGHEVGLHAWDHVHWHDRVRGLSFEATKRQFDLGRELFTQTAGFAPMSFAAPGWQVTTQALQIMAQAGVTHTSCARGGRPFRPLGPDGPLPLVELPSTMPTMDEVLGLGLAGPDDIGRWLAEQVRDDELNVFTLHAEVEGRALAGAFEEMLEALTARGARFVRLVEAARLAALEPLPVEGLVWGPLAGRAYDVVMPASQNPGGEPA</sequence>
<dbReference type="OrthoDB" id="9784220at2"/>
<dbReference type="GO" id="GO:0016810">
    <property type="term" value="F:hydrolase activity, acting on carbon-nitrogen (but not peptide) bonds"/>
    <property type="evidence" value="ECO:0007669"/>
    <property type="project" value="InterPro"/>
</dbReference>
<dbReference type="STRING" id="644282.Deba_2096"/>
<keyword evidence="3" id="KW-1185">Reference proteome</keyword>
<feature type="domain" description="NodB homology" evidence="1">
    <location>
        <begin position="15"/>
        <end position="274"/>
    </location>
</feature>
<evidence type="ECO:0000259" key="1">
    <source>
        <dbReference type="PROSITE" id="PS51677"/>
    </source>
</evidence>
<accession>E1QIE4</accession>
<dbReference type="PANTHER" id="PTHR10587:SF137">
    <property type="entry name" value="4-DEOXY-4-FORMAMIDO-L-ARABINOSE-PHOSPHOUNDECAPRENOL DEFORMYLASE ARND-RELATED"/>
    <property type="match status" value="1"/>
</dbReference>
<dbReference type="Gene3D" id="3.20.20.370">
    <property type="entry name" value="Glycoside hydrolase/deacetylase"/>
    <property type="match status" value="1"/>
</dbReference>
<dbReference type="GO" id="GO:0005975">
    <property type="term" value="P:carbohydrate metabolic process"/>
    <property type="evidence" value="ECO:0007669"/>
    <property type="project" value="InterPro"/>
</dbReference>
<dbReference type="eggNOG" id="COG0726">
    <property type="taxonomic scope" value="Bacteria"/>
</dbReference>
<dbReference type="EMBL" id="CP002085">
    <property type="protein sequence ID" value="ADK85461.1"/>
    <property type="molecule type" value="Genomic_DNA"/>
</dbReference>
<organism evidence="2 3">
    <name type="scientific">Desulfarculus baarsii (strain ATCC 33931 / DSM 2075 / LMG 7858 / VKM B-1802 / 2st14)</name>
    <dbReference type="NCBI Taxonomy" id="644282"/>
    <lineage>
        <taxon>Bacteria</taxon>
        <taxon>Pseudomonadati</taxon>
        <taxon>Thermodesulfobacteriota</taxon>
        <taxon>Desulfarculia</taxon>
        <taxon>Desulfarculales</taxon>
        <taxon>Desulfarculaceae</taxon>
        <taxon>Desulfarculus</taxon>
    </lineage>
</organism>
<dbReference type="InterPro" id="IPR011330">
    <property type="entry name" value="Glyco_hydro/deAcase_b/a-brl"/>
</dbReference>
<dbReference type="HOGENOM" id="CLU_084199_0_0_7"/>
<dbReference type="RefSeq" id="WP_013258902.1">
    <property type="nucleotide sequence ID" value="NC_014365.1"/>
</dbReference>
<protein>
    <submittedName>
        <fullName evidence="2">Polysaccharide deacetylase</fullName>
    </submittedName>
</protein>
<dbReference type="KEGG" id="dbr:Deba_2096"/>
<dbReference type="InterPro" id="IPR002509">
    <property type="entry name" value="NODB_dom"/>
</dbReference>
<evidence type="ECO:0000313" key="2">
    <source>
        <dbReference type="EMBL" id="ADK85461.1"/>
    </source>
</evidence>
<proteinExistence type="predicted"/>